<name>A0A9P9YKF7_9MUSC</name>
<dbReference type="EMBL" id="JAMKOV010000007">
    <property type="protein sequence ID" value="KAI8038592.1"/>
    <property type="molecule type" value="Genomic_DNA"/>
</dbReference>
<dbReference type="AlphaFoldDB" id="A0A9P9YKF7"/>
<accession>A0A9P9YKF7</accession>
<evidence type="ECO:0000313" key="1">
    <source>
        <dbReference type="EMBL" id="KAI8038592.1"/>
    </source>
</evidence>
<proteinExistence type="predicted"/>
<feature type="non-terminal residue" evidence="1">
    <location>
        <position position="1"/>
    </location>
</feature>
<protein>
    <submittedName>
        <fullName evidence="1">Uncharacterized protein</fullName>
    </submittedName>
</protein>
<organism evidence="1 2">
    <name type="scientific">Drosophila gunungcola</name>
    <name type="common">fruit fly</name>
    <dbReference type="NCBI Taxonomy" id="103775"/>
    <lineage>
        <taxon>Eukaryota</taxon>
        <taxon>Metazoa</taxon>
        <taxon>Ecdysozoa</taxon>
        <taxon>Arthropoda</taxon>
        <taxon>Hexapoda</taxon>
        <taxon>Insecta</taxon>
        <taxon>Pterygota</taxon>
        <taxon>Neoptera</taxon>
        <taxon>Endopterygota</taxon>
        <taxon>Diptera</taxon>
        <taxon>Brachycera</taxon>
        <taxon>Muscomorpha</taxon>
        <taxon>Ephydroidea</taxon>
        <taxon>Drosophilidae</taxon>
        <taxon>Drosophila</taxon>
        <taxon>Sophophora</taxon>
    </lineage>
</organism>
<comment type="caution">
    <text evidence="1">The sequence shown here is derived from an EMBL/GenBank/DDBJ whole genome shotgun (WGS) entry which is preliminary data.</text>
</comment>
<reference evidence="1" key="1">
    <citation type="journal article" date="2023" name="Genome Biol. Evol.">
        <title>Long-read-based Genome Assembly of Drosophila gunungcola Reveals Fewer Chemosensory Genes in Flower-breeding Species.</title>
        <authorList>
            <person name="Negi A."/>
            <person name="Liao B.Y."/>
            <person name="Yeh S.D."/>
        </authorList>
    </citation>
    <scope>NUCLEOTIDE SEQUENCE</scope>
    <source>
        <strain evidence="1">Sukarami</strain>
    </source>
</reference>
<sequence length="91" mass="9376">IVLHPPRFRTVPPSVCMTASAAPSGANAVRICATVAAACNPICWEIPEPINRPLAAKIPDPLAVIAAMSSAAASRNAKWTATPSDPSACDR</sequence>
<gene>
    <name evidence="1" type="ORF">M5D96_008500</name>
</gene>
<evidence type="ECO:0000313" key="2">
    <source>
        <dbReference type="Proteomes" id="UP001059596"/>
    </source>
</evidence>
<feature type="non-terminal residue" evidence="1">
    <location>
        <position position="91"/>
    </location>
</feature>
<keyword evidence="2" id="KW-1185">Reference proteome</keyword>
<dbReference type="Proteomes" id="UP001059596">
    <property type="component" value="Unassembled WGS sequence"/>
</dbReference>